<keyword evidence="2" id="KW-1133">Transmembrane helix</keyword>
<dbReference type="STRING" id="1415166.NONO_c16960"/>
<dbReference type="OrthoDB" id="3440574at2"/>
<keyword evidence="2" id="KW-0472">Membrane</keyword>
<keyword evidence="4" id="KW-1185">Reference proteome</keyword>
<dbReference type="eggNOG" id="COG0683">
    <property type="taxonomic scope" value="Bacteria"/>
</dbReference>
<evidence type="ECO:0000256" key="2">
    <source>
        <dbReference type="SAM" id="Phobius"/>
    </source>
</evidence>
<dbReference type="Proteomes" id="UP000019150">
    <property type="component" value="Chromosome"/>
</dbReference>
<evidence type="ECO:0000313" key="4">
    <source>
        <dbReference type="Proteomes" id="UP000019150"/>
    </source>
</evidence>
<dbReference type="PATRIC" id="fig|1415166.3.peg.1725"/>
<dbReference type="RefSeq" id="WP_025348007.1">
    <property type="nucleotide sequence ID" value="NZ_CP006850.1"/>
</dbReference>
<dbReference type="SUPFAM" id="SSF53822">
    <property type="entry name" value="Periplasmic binding protein-like I"/>
    <property type="match status" value="1"/>
</dbReference>
<protein>
    <submittedName>
        <fullName evidence="3">Uncharacterized protein</fullName>
    </submittedName>
</protein>
<dbReference type="AlphaFoldDB" id="W5TBB9"/>
<dbReference type="InterPro" id="IPR028082">
    <property type="entry name" value="Peripla_BP_I"/>
</dbReference>
<evidence type="ECO:0000313" key="3">
    <source>
        <dbReference type="EMBL" id="AHH16497.1"/>
    </source>
</evidence>
<name>W5TBB9_9NOCA</name>
<proteinExistence type="predicted"/>
<feature type="region of interest" description="Disordered" evidence="1">
    <location>
        <begin position="913"/>
        <end position="932"/>
    </location>
</feature>
<dbReference type="Gene3D" id="3.40.50.2300">
    <property type="match status" value="1"/>
</dbReference>
<dbReference type="HOGENOM" id="CLU_013888_0_0_11"/>
<reference evidence="3 4" key="1">
    <citation type="journal article" date="2014" name="Appl. Environ. Microbiol.">
        <title>Insights into the Microbial Degradation of Rubber and Gutta-Percha by Analysis of the Complete Genome of Nocardia nova SH22a.</title>
        <authorList>
            <person name="Luo Q."/>
            <person name="Hiessl S."/>
            <person name="Poehlein A."/>
            <person name="Daniel R."/>
            <person name="Steinbuchel A."/>
        </authorList>
    </citation>
    <scope>NUCLEOTIDE SEQUENCE [LARGE SCALE GENOMIC DNA]</scope>
    <source>
        <strain evidence="3">SH22a</strain>
    </source>
</reference>
<feature type="transmembrane region" description="Helical" evidence="2">
    <location>
        <begin position="175"/>
        <end position="196"/>
    </location>
</feature>
<evidence type="ECO:0000256" key="1">
    <source>
        <dbReference type="SAM" id="MobiDB-lite"/>
    </source>
</evidence>
<gene>
    <name evidence="3" type="ORF">NONO_c16960</name>
</gene>
<dbReference type="CDD" id="cd06268">
    <property type="entry name" value="PBP1_ABC_transporter_LIVBP-like"/>
    <property type="match status" value="1"/>
</dbReference>
<sequence>MADRERYTRKYLNALRAVAVPDERPRILPTLLRRRKNRRLPPPMVRLIAPDTAEFDRATGLLPRSGEWLAEPGGKRAVPRAVVDAAEAPPDMFDPGFSTDGDRELEEHCLPILHELYLCFGSDDTAMGPIAFPRYRTADWLTRQRLTGSATEASEQLRERLPNLLRRAPAADRSASALGAVGGTLARVLTIVLSLWPVVRLWLFVSSHIPGLSRVSYWFMHQRYLTPRLSHSFIGFGVRLTEPMRRRESSDQIAKLLVNAFLEDLRAAYRRTLWRPSGWRRTAFPVALFDQVRPDDSASRLMRLVNEIRNETGLFDPLVIVARIDGSAESPSARFADLGVTVDGEVRDPLKLWRADIDERRRHRGTDSWYLTLPLPDSLSGELPRFGRSELAYPPAPPWAARRSVVAAVALLPVVALVAVAVVVVQPRLAAGCTPWPWRSGVDVTVRGTECVGLSGSAAQVFSDDPELGEMQREVFHQNVVAERLRHDNPRRPLVTLVYFAGMTYIDRNGRYPHAQAEELAGLAVRQRWANRQSGASEPLLRVVIANGGTTMRYATWVVDHQISRLVRSDPTVIGVVGLDRSSDETRRAIARLGELGMPTMATTLSADGLDQVSPTYFQPVLDNSMQAKLVADYVSGARNPDGSTRYGKVYIYVPDDPGDIYVRTLETDLRQALGPDRVGKVDPWTDQGQIPSRPIPCAPADRGQPADLLFFGGRNPDFGPFVNAVAQHCGAAMPPILANDTATRAVSDKLVQDAAPIGFPVHYVAKGVPALLAGSGCVRDGTPDRSANASPSMFTLCTELTELRHRLPHFQVSWPGDRTGIGFDVAELFLGAVKRNRSRPEYSGAAVNRAAIGLELRRKDLDADTVTGDLSFGGEDGQVKGASIAILMTPDLNNADVPPKCLLQLPLPDDGTNGCPPGTDSDTETWVRPPG</sequence>
<accession>W5TBB9</accession>
<keyword evidence="2" id="KW-0812">Transmembrane</keyword>
<dbReference type="EMBL" id="CP006850">
    <property type="protein sequence ID" value="AHH16497.1"/>
    <property type="molecule type" value="Genomic_DNA"/>
</dbReference>
<dbReference type="KEGG" id="nno:NONO_c16960"/>
<organism evidence="3 4">
    <name type="scientific">Nocardia nova SH22a</name>
    <dbReference type="NCBI Taxonomy" id="1415166"/>
    <lineage>
        <taxon>Bacteria</taxon>
        <taxon>Bacillati</taxon>
        <taxon>Actinomycetota</taxon>
        <taxon>Actinomycetes</taxon>
        <taxon>Mycobacteriales</taxon>
        <taxon>Nocardiaceae</taxon>
        <taxon>Nocardia</taxon>
    </lineage>
</organism>
<feature type="region of interest" description="Disordered" evidence="1">
    <location>
        <begin position="678"/>
        <end position="699"/>
    </location>
</feature>